<organism evidence="4 5">
    <name type="scientific">Kribbella jiaozuonensis</name>
    <dbReference type="NCBI Taxonomy" id="2575441"/>
    <lineage>
        <taxon>Bacteria</taxon>
        <taxon>Bacillati</taxon>
        <taxon>Actinomycetota</taxon>
        <taxon>Actinomycetes</taxon>
        <taxon>Propionibacteriales</taxon>
        <taxon>Kribbellaceae</taxon>
        <taxon>Kribbella</taxon>
    </lineage>
</organism>
<sequence>MNIRPAVRADACAVSELLGQLGYPQADEATTAARIQTWADDPTLAAYVAESDGEVLGVVAVHVAPFFERDGSWARIVALVVSDRARRRGIAGRLISAAESFATAHGCVRIDLNSANHRQDAHAFYQQHGYADQTSTSTRFLRSLLG</sequence>
<dbReference type="EMBL" id="SZPZ01000002">
    <property type="protein sequence ID" value="TKK80207.1"/>
    <property type="molecule type" value="Genomic_DNA"/>
</dbReference>
<evidence type="ECO:0000259" key="3">
    <source>
        <dbReference type="PROSITE" id="PS51186"/>
    </source>
</evidence>
<dbReference type="Pfam" id="PF00583">
    <property type="entry name" value="Acetyltransf_1"/>
    <property type="match status" value="1"/>
</dbReference>
<proteinExistence type="predicted"/>
<feature type="domain" description="N-acetyltransferase" evidence="3">
    <location>
        <begin position="1"/>
        <end position="146"/>
    </location>
</feature>
<dbReference type="Proteomes" id="UP000305836">
    <property type="component" value="Unassembled WGS sequence"/>
</dbReference>
<dbReference type="RefSeq" id="WP_137255147.1">
    <property type="nucleotide sequence ID" value="NZ_JBHSPQ010000001.1"/>
</dbReference>
<dbReference type="GO" id="GO:0016747">
    <property type="term" value="F:acyltransferase activity, transferring groups other than amino-acyl groups"/>
    <property type="evidence" value="ECO:0007669"/>
    <property type="project" value="InterPro"/>
</dbReference>
<dbReference type="InterPro" id="IPR000182">
    <property type="entry name" value="GNAT_dom"/>
</dbReference>
<dbReference type="Gene3D" id="3.40.630.30">
    <property type="match status" value="1"/>
</dbReference>
<dbReference type="OrthoDB" id="9789603at2"/>
<keyword evidence="1 4" id="KW-0808">Transferase</keyword>
<reference evidence="4 5" key="1">
    <citation type="submission" date="2019-04" db="EMBL/GenBank/DDBJ databases">
        <title>Kribbella sp. NEAU-THZ 27 nov., a novel actinomycete isolated from soil.</title>
        <authorList>
            <person name="Duan L."/>
        </authorList>
    </citation>
    <scope>NUCLEOTIDE SEQUENCE [LARGE SCALE GENOMIC DNA]</scope>
    <source>
        <strain evidence="5">NEAU-THZ27</strain>
    </source>
</reference>
<keyword evidence="2" id="KW-0012">Acyltransferase</keyword>
<dbReference type="AlphaFoldDB" id="A0A4U3LZD7"/>
<keyword evidence="5" id="KW-1185">Reference proteome</keyword>
<dbReference type="InterPro" id="IPR050832">
    <property type="entry name" value="Bact_Acetyltransf"/>
</dbReference>
<name>A0A4U3LZD7_9ACTN</name>
<gene>
    <name evidence="4" type="ORF">FDA38_17930</name>
</gene>
<dbReference type="PROSITE" id="PS51186">
    <property type="entry name" value="GNAT"/>
    <property type="match status" value="1"/>
</dbReference>
<evidence type="ECO:0000313" key="4">
    <source>
        <dbReference type="EMBL" id="TKK80207.1"/>
    </source>
</evidence>
<accession>A0A4U3LZD7</accession>
<evidence type="ECO:0000256" key="2">
    <source>
        <dbReference type="ARBA" id="ARBA00023315"/>
    </source>
</evidence>
<evidence type="ECO:0000256" key="1">
    <source>
        <dbReference type="ARBA" id="ARBA00022679"/>
    </source>
</evidence>
<evidence type="ECO:0000313" key="5">
    <source>
        <dbReference type="Proteomes" id="UP000305836"/>
    </source>
</evidence>
<comment type="caution">
    <text evidence="4">The sequence shown here is derived from an EMBL/GenBank/DDBJ whole genome shotgun (WGS) entry which is preliminary data.</text>
</comment>
<dbReference type="InterPro" id="IPR016181">
    <property type="entry name" value="Acyl_CoA_acyltransferase"/>
</dbReference>
<dbReference type="PANTHER" id="PTHR43877">
    <property type="entry name" value="AMINOALKYLPHOSPHONATE N-ACETYLTRANSFERASE-RELATED-RELATED"/>
    <property type="match status" value="1"/>
</dbReference>
<dbReference type="SUPFAM" id="SSF55729">
    <property type="entry name" value="Acyl-CoA N-acyltransferases (Nat)"/>
    <property type="match status" value="1"/>
</dbReference>
<protein>
    <submittedName>
        <fullName evidence="4">GNAT family N-acetyltransferase</fullName>
    </submittedName>
</protein>